<comment type="caution">
    <text evidence="1">The sequence shown here is derived from an EMBL/GenBank/DDBJ whole genome shotgun (WGS) entry which is preliminary data.</text>
</comment>
<name>A0A0F9ISL5_9ZZZZ</name>
<accession>A0A0F9ISL5</accession>
<proteinExistence type="predicted"/>
<organism evidence="1">
    <name type="scientific">marine sediment metagenome</name>
    <dbReference type="NCBI Taxonomy" id="412755"/>
    <lineage>
        <taxon>unclassified sequences</taxon>
        <taxon>metagenomes</taxon>
        <taxon>ecological metagenomes</taxon>
    </lineage>
</organism>
<dbReference type="AlphaFoldDB" id="A0A0F9ISL5"/>
<evidence type="ECO:0000313" key="1">
    <source>
        <dbReference type="EMBL" id="KKM60349.1"/>
    </source>
</evidence>
<gene>
    <name evidence="1" type="ORF">LCGC14_1542830</name>
</gene>
<dbReference type="EMBL" id="LAZR01011695">
    <property type="protein sequence ID" value="KKM60349.1"/>
    <property type="molecule type" value="Genomic_DNA"/>
</dbReference>
<reference evidence="1" key="1">
    <citation type="journal article" date="2015" name="Nature">
        <title>Complex archaea that bridge the gap between prokaryotes and eukaryotes.</title>
        <authorList>
            <person name="Spang A."/>
            <person name="Saw J.H."/>
            <person name="Jorgensen S.L."/>
            <person name="Zaremba-Niedzwiedzka K."/>
            <person name="Martijn J."/>
            <person name="Lind A.E."/>
            <person name="van Eijk R."/>
            <person name="Schleper C."/>
            <person name="Guy L."/>
            <person name="Ettema T.J."/>
        </authorList>
    </citation>
    <scope>NUCLEOTIDE SEQUENCE</scope>
</reference>
<protein>
    <submittedName>
        <fullName evidence="1">Uncharacterized protein</fullName>
    </submittedName>
</protein>
<sequence length="52" mass="5823">MNNGEINDQFDNIVSSVEEIKPPKIPGHWLNRLVKAVKEGQPGRRIGKRAGQ</sequence>